<reference evidence="1" key="1">
    <citation type="journal article" date="2021" name="Sci. Rep.">
        <title>Diploid genomic architecture of Nitzschia inconspicua, an elite biomass production diatom.</title>
        <authorList>
            <person name="Oliver A."/>
            <person name="Podell S."/>
            <person name="Pinowska A."/>
            <person name="Traller J.C."/>
            <person name="Smith S.R."/>
            <person name="McClure R."/>
            <person name="Beliaev A."/>
            <person name="Bohutskyi P."/>
            <person name="Hill E.A."/>
            <person name="Rabines A."/>
            <person name="Zheng H."/>
            <person name="Allen L.Z."/>
            <person name="Kuo A."/>
            <person name="Grigoriev I.V."/>
            <person name="Allen A.E."/>
            <person name="Hazlebeck D."/>
            <person name="Allen E.E."/>
        </authorList>
    </citation>
    <scope>NUCLEOTIDE SEQUENCE</scope>
    <source>
        <strain evidence="1">Hildebrandi</strain>
    </source>
</reference>
<dbReference type="AlphaFoldDB" id="A0A9K3KJX1"/>
<keyword evidence="2" id="KW-1185">Reference proteome</keyword>
<evidence type="ECO:0000313" key="1">
    <source>
        <dbReference type="EMBL" id="KAG7345079.1"/>
    </source>
</evidence>
<dbReference type="Proteomes" id="UP000693970">
    <property type="component" value="Unassembled WGS sequence"/>
</dbReference>
<name>A0A9K3KJX1_9STRA</name>
<reference evidence="1" key="2">
    <citation type="submission" date="2021-04" db="EMBL/GenBank/DDBJ databases">
        <authorList>
            <person name="Podell S."/>
        </authorList>
    </citation>
    <scope>NUCLEOTIDE SEQUENCE</scope>
    <source>
        <strain evidence="1">Hildebrandi</strain>
    </source>
</reference>
<dbReference type="EMBL" id="JAGRRH010000022">
    <property type="protein sequence ID" value="KAG7345079.1"/>
    <property type="molecule type" value="Genomic_DNA"/>
</dbReference>
<sequence>MLTDGCPQEYLPFIQNTGVGTTFPNATHSLCYFHTASCLGMGKYSSKTLDSWIPVEQHGNPLVLQAKNLHQLMQEKTLAIRGMPLPSAGDAPEALETAHEIEIHLPDQIRELQMSQQNAATLMVAHKDTFNEQTLDLLRACQKLAGNTKERQKILVNSLEQAHGLLSAVVASLPENRKRDSIIAFEKEKQRRPLKQQVLVFSIDGVFMRGNIFTVNNTKMQKEYIFFETRSMTIHVDRRAGVTVRGLPGVISIVRILRPLSE</sequence>
<organism evidence="1 2">
    <name type="scientific">Nitzschia inconspicua</name>
    <dbReference type="NCBI Taxonomy" id="303405"/>
    <lineage>
        <taxon>Eukaryota</taxon>
        <taxon>Sar</taxon>
        <taxon>Stramenopiles</taxon>
        <taxon>Ochrophyta</taxon>
        <taxon>Bacillariophyta</taxon>
        <taxon>Bacillariophyceae</taxon>
        <taxon>Bacillariophycidae</taxon>
        <taxon>Bacillariales</taxon>
        <taxon>Bacillariaceae</taxon>
        <taxon>Nitzschia</taxon>
    </lineage>
</organism>
<proteinExistence type="predicted"/>
<evidence type="ECO:0000313" key="2">
    <source>
        <dbReference type="Proteomes" id="UP000693970"/>
    </source>
</evidence>
<protein>
    <submittedName>
        <fullName evidence="1">Uncharacterized protein</fullName>
    </submittedName>
</protein>
<comment type="caution">
    <text evidence="1">The sequence shown here is derived from an EMBL/GenBank/DDBJ whole genome shotgun (WGS) entry which is preliminary data.</text>
</comment>
<accession>A0A9K3KJX1</accession>
<gene>
    <name evidence="1" type="ORF">IV203_032610</name>
</gene>